<dbReference type="RefSeq" id="WP_152214823.1">
    <property type="nucleotide sequence ID" value="NZ_WESC01000003.1"/>
</dbReference>
<reference evidence="1 2" key="1">
    <citation type="submission" date="2019-09" db="EMBL/GenBank/DDBJ databases">
        <title>Parvibaculum sedimenti sp. nov., isolated from sediment.</title>
        <authorList>
            <person name="Wang Y."/>
        </authorList>
    </citation>
    <scope>NUCLEOTIDE SEQUENCE [LARGE SCALE GENOMIC DNA]</scope>
    <source>
        <strain evidence="1 2">HXT-9</strain>
    </source>
</reference>
<evidence type="ECO:0000313" key="2">
    <source>
        <dbReference type="Proteomes" id="UP000468901"/>
    </source>
</evidence>
<protein>
    <submittedName>
        <fullName evidence="1">Uncharacterized protein</fullName>
    </submittedName>
</protein>
<name>A0A6N6VNQ2_9HYPH</name>
<dbReference type="Proteomes" id="UP000468901">
    <property type="component" value="Unassembled WGS sequence"/>
</dbReference>
<organism evidence="1 2">
    <name type="scientific">Parvibaculum sedimenti</name>
    <dbReference type="NCBI Taxonomy" id="2608632"/>
    <lineage>
        <taxon>Bacteria</taxon>
        <taxon>Pseudomonadati</taxon>
        <taxon>Pseudomonadota</taxon>
        <taxon>Alphaproteobacteria</taxon>
        <taxon>Hyphomicrobiales</taxon>
        <taxon>Parvibaculaceae</taxon>
        <taxon>Parvibaculum</taxon>
    </lineage>
</organism>
<comment type="caution">
    <text evidence="1">The sequence shown here is derived from an EMBL/GenBank/DDBJ whole genome shotgun (WGS) entry which is preliminary data.</text>
</comment>
<keyword evidence="2" id="KW-1185">Reference proteome</keyword>
<proteinExistence type="predicted"/>
<sequence>MNTPTFSGKKQLVRYIDKVHRLKNRRPAVAAFLPDPPSADPSNDHLSVNSLEIEKIDEIATYHRWKWQNEEGQVALAVHKVHQYSDAAKKSGVELSYDKHQAIWFFSGSKKEPEMAYRHRPVKAHNNPYASPSHCGVEFSRVLKEHRASQFARRMTTQKFHLK</sequence>
<gene>
    <name evidence="1" type="ORF">F2P47_03685</name>
</gene>
<accession>A0A6N6VNQ2</accession>
<dbReference type="EMBL" id="WESC01000003">
    <property type="protein sequence ID" value="KAB7741520.1"/>
    <property type="molecule type" value="Genomic_DNA"/>
</dbReference>
<evidence type="ECO:0000313" key="1">
    <source>
        <dbReference type="EMBL" id="KAB7741520.1"/>
    </source>
</evidence>
<dbReference type="AlphaFoldDB" id="A0A6N6VNQ2"/>